<evidence type="ECO:0000256" key="2">
    <source>
        <dbReference type="ARBA" id="ARBA00010323"/>
    </source>
</evidence>
<feature type="transmembrane region" description="Helical" evidence="8">
    <location>
        <begin position="458"/>
        <end position="480"/>
    </location>
</feature>
<proteinExistence type="inferred from homology"/>
<dbReference type="InterPro" id="IPR024194">
    <property type="entry name" value="Ac/AlaTfrase_AlgI/DltB"/>
</dbReference>
<keyword evidence="5 8" id="KW-1133">Transmembrane helix</keyword>
<protein>
    <submittedName>
        <fullName evidence="9">O-acyltransferase</fullName>
    </submittedName>
</protein>
<dbReference type="InterPro" id="IPR028362">
    <property type="entry name" value="AlgI"/>
</dbReference>
<comment type="similarity">
    <text evidence="2 7">Belongs to the membrane-bound acyltransferase family.</text>
</comment>
<dbReference type="Pfam" id="PF03062">
    <property type="entry name" value="MBOAT"/>
    <property type="match status" value="1"/>
</dbReference>
<keyword evidence="10" id="KW-1185">Reference proteome</keyword>
<feature type="transmembrane region" description="Helical" evidence="8">
    <location>
        <begin position="419"/>
        <end position="438"/>
    </location>
</feature>
<evidence type="ECO:0000256" key="8">
    <source>
        <dbReference type="SAM" id="Phobius"/>
    </source>
</evidence>
<feature type="transmembrane region" description="Helical" evidence="8">
    <location>
        <begin position="76"/>
        <end position="94"/>
    </location>
</feature>
<dbReference type="InterPro" id="IPR051085">
    <property type="entry name" value="MB_O-acyltransferase"/>
</dbReference>
<evidence type="ECO:0000313" key="10">
    <source>
        <dbReference type="Proteomes" id="UP000016464"/>
    </source>
</evidence>
<keyword evidence="4 8" id="KW-0812">Transmembrane</keyword>
<evidence type="ECO:0000256" key="5">
    <source>
        <dbReference type="ARBA" id="ARBA00022989"/>
    </source>
</evidence>
<dbReference type="InterPro" id="IPR004299">
    <property type="entry name" value="MBOAT_fam"/>
</dbReference>
<keyword evidence="7 9" id="KW-0808">Transferase</keyword>
<dbReference type="OrthoDB" id="9805788at2"/>
<evidence type="ECO:0000256" key="7">
    <source>
        <dbReference type="PIRNR" id="PIRNR016636"/>
    </source>
</evidence>
<dbReference type="PANTHER" id="PTHR13285">
    <property type="entry name" value="ACYLTRANSFERASE"/>
    <property type="match status" value="1"/>
</dbReference>
<dbReference type="PIRSF" id="PIRSF016636">
    <property type="entry name" value="AlgI_DltB"/>
    <property type="match status" value="1"/>
</dbReference>
<accession>U1LU58</accession>
<feature type="transmembrane region" description="Helical" evidence="8">
    <location>
        <begin position="119"/>
        <end position="140"/>
    </location>
</feature>
<dbReference type="AlphaFoldDB" id="U1LU58"/>
<evidence type="ECO:0000313" key="9">
    <source>
        <dbReference type="EMBL" id="ERG65692.1"/>
    </source>
</evidence>
<keyword evidence="6 7" id="KW-0472">Membrane</keyword>
<dbReference type="EMBL" id="ATCL01000022">
    <property type="protein sequence ID" value="ERG65692.1"/>
    <property type="molecule type" value="Genomic_DNA"/>
</dbReference>
<reference evidence="9 10" key="1">
    <citation type="journal article" date="2013" name="Genome Announc.">
        <title>Draft Genome Sequence of Exiguobacterium pavilionensis Strain RW-2, with Wide Thermal, Salinity, and pH Tolerance, Isolated from Modern Freshwater Microbialites.</title>
        <authorList>
            <person name="White R.A.III."/>
            <person name="Grassa C.J."/>
            <person name="Suttle C.A."/>
        </authorList>
    </citation>
    <scope>NUCLEOTIDE SEQUENCE [LARGE SCALE GENOMIC DNA]</scope>
    <source>
        <strain evidence="9 10">RW-2</strain>
    </source>
</reference>
<dbReference type="PATRIC" id="fig|1345023.5.peg.2724"/>
<feature type="transmembrane region" description="Helical" evidence="8">
    <location>
        <begin position="42"/>
        <end position="64"/>
    </location>
</feature>
<organism evidence="9 10">
    <name type="scientific">Exiguobacterium chiriqhucha RW-2</name>
    <dbReference type="NCBI Taxonomy" id="1345023"/>
    <lineage>
        <taxon>Bacteria</taxon>
        <taxon>Bacillati</taxon>
        <taxon>Bacillota</taxon>
        <taxon>Bacilli</taxon>
        <taxon>Bacillales</taxon>
        <taxon>Bacillales Family XII. Incertae Sedis</taxon>
        <taxon>Exiguobacterium</taxon>
    </lineage>
</organism>
<comment type="caution">
    <text evidence="9">The sequence shown here is derived from an EMBL/GenBank/DDBJ whole genome shotgun (WGS) entry which is preliminary data.</text>
</comment>
<evidence type="ECO:0000256" key="6">
    <source>
        <dbReference type="ARBA" id="ARBA00023136"/>
    </source>
</evidence>
<keyword evidence="7 9" id="KW-0012">Acyltransferase</keyword>
<feature type="transmembrane region" description="Helical" evidence="8">
    <location>
        <begin position="307"/>
        <end position="334"/>
    </location>
</feature>
<dbReference type="Proteomes" id="UP000016464">
    <property type="component" value="Unassembled WGS sequence"/>
</dbReference>
<dbReference type="PIRSF" id="PIRSF500217">
    <property type="entry name" value="AlgI"/>
    <property type="match status" value="1"/>
</dbReference>
<dbReference type="eggNOG" id="COG1696">
    <property type="taxonomic scope" value="Bacteria"/>
</dbReference>
<evidence type="ECO:0000256" key="4">
    <source>
        <dbReference type="ARBA" id="ARBA00022692"/>
    </source>
</evidence>
<gene>
    <name evidence="9" type="ORF">M467_00290</name>
</gene>
<dbReference type="GO" id="GO:0042121">
    <property type="term" value="P:alginic acid biosynthetic process"/>
    <property type="evidence" value="ECO:0007669"/>
    <property type="project" value="InterPro"/>
</dbReference>
<comment type="subcellular location">
    <subcellularLocation>
        <location evidence="1">Cell membrane</location>
        <topology evidence="1">Multi-pass membrane protein</topology>
    </subcellularLocation>
</comment>
<dbReference type="GO" id="GO:0016746">
    <property type="term" value="F:acyltransferase activity"/>
    <property type="evidence" value="ECO:0007669"/>
    <property type="project" value="UniProtKB-KW"/>
</dbReference>
<evidence type="ECO:0000256" key="3">
    <source>
        <dbReference type="ARBA" id="ARBA00022475"/>
    </source>
</evidence>
<dbReference type="PANTHER" id="PTHR13285:SF18">
    <property type="entry name" value="PROTEIN-CYSTEINE N-PALMITOYLTRANSFERASE RASP"/>
    <property type="match status" value="1"/>
</dbReference>
<dbReference type="RefSeq" id="WP_021067878.1">
    <property type="nucleotide sequence ID" value="NZ_ATCL01000022.1"/>
</dbReference>
<feature type="transmembrane region" description="Helical" evidence="8">
    <location>
        <begin position="5"/>
        <end position="22"/>
    </location>
</feature>
<dbReference type="GO" id="GO:0005886">
    <property type="term" value="C:plasma membrane"/>
    <property type="evidence" value="ECO:0007669"/>
    <property type="project" value="UniProtKB-SubCell"/>
</dbReference>
<evidence type="ECO:0000256" key="1">
    <source>
        <dbReference type="ARBA" id="ARBA00004651"/>
    </source>
</evidence>
<name>U1LU58_9BACL</name>
<sequence length="483" mass="56041">MTFISIEFLLFLAILVAIYYVVPHRFRWVLLLAASYLFYATLSIQFIPLLLVSTAFTFVTGLLIERQDEKRQKKRLMMIGVSTLVLFLGWFKYFNFVNDSLRTMAISMGWNYDIPYRDVVLPLAISFYTFQAISYLVDLYRGKLKAERHYGYFSIYFAFFPQLVAGPIERAKKLLPQFKAEQRFDYEHVSYGMKRIAWGFFKKTLIADRLAPMVASVFSQPDPTGSEIVLGTMLFSLQLYADFSACSDIAIGTARLFGIKLTENFRQPHFAVSIADFWNRWHISLSMWLRDYIFIPLCKGKKKRHQIYVAIIITFLVSGIWHGAAWSFVLWGLIHGLYRVFGDATKHQREQMASFVRLDRTPELHKWLKIAVTFQLVCFSRVFFVSDSVAQAFHHARLYVTPSSWAPVDMLQALELFSLLDLLVFLFFFTTVQVFQYIERTKGSAWDWLSERSAFTNVAIQLFVIVSVLVFGVSSEGFIYGGF</sequence>
<keyword evidence="3 7" id="KW-1003">Cell membrane</keyword>